<dbReference type="SUPFAM" id="SSF53474">
    <property type="entry name" value="alpha/beta-Hydrolases"/>
    <property type="match status" value="1"/>
</dbReference>
<protein>
    <submittedName>
        <fullName evidence="5">Oxidized polyvinyl alcohol hydrolase</fullName>
        <ecNumber evidence="5">3.7.1.7</ecNumber>
    </submittedName>
</protein>
<organism evidence="5 6">
    <name type="scientific">Marinobacter salarius</name>
    <dbReference type="NCBI Taxonomy" id="1420917"/>
    <lineage>
        <taxon>Bacteria</taxon>
        <taxon>Pseudomonadati</taxon>
        <taxon>Pseudomonadota</taxon>
        <taxon>Gammaproteobacteria</taxon>
        <taxon>Pseudomonadales</taxon>
        <taxon>Marinobacteraceae</taxon>
        <taxon>Marinobacter</taxon>
    </lineage>
</organism>
<dbReference type="PANTHER" id="PTHR43037">
    <property type="entry name" value="UNNAMED PRODUCT-RELATED"/>
    <property type="match status" value="1"/>
</dbReference>
<evidence type="ECO:0000256" key="1">
    <source>
        <dbReference type="ARBA" id="ARBA00022729"/>
    </source>
</evidence>
<evidence type="ECO:0000313" key="5">
    <source>
        <dbReference type="EMBL" id="ARM83283.1"/>
    </source>
</evidence>
<dbReference type="GO" id="GO:0005576">
    <property type="term" value="C:extracellular region"/>
    <property type="evidence" value="ECO:0007669"/>
    <property type="project" value="InterPro"/>
</dbReference>
<dbReference type="Pfam" id="PF10503">
    <property type="entry name" value="Esterase_PHB"/>
    <property type="match status" value="1"/>
</dbReference>
<dbReference type="InterPro" id="IPR010126">
    <property type="entry name" value="Esterase_phb"/>
</dbReference>
<dbReference type="EMBL" id="CP020931">
    <property type="protein sequence ID" value="ARM83283.1"/>
    <property type="molecule type" value="Genomic_DNA"/>
</dbReference>
<feature type="domain" description="Pesticidal crystal protein Cry22Aa Ig-like" evidence="4">
    <location>
        <begin position="364"/>
        <end position="434"/>
    </location>
</feature>
<dbReference type="InterPro" id="IPR029058">
    <property type="entry name" value="AB_hydrolase_fold"/>
</dbReference>
<keyword evidence="1 3" id="KW-0732">Signal</keyword>
<feature type="signal peptide" evidence="3">
    <location>
        <begin position="1"/>
        <end position="32"/>
    </location>
</feature>
<evidence type="ECO:0000256" key="3">
    <source>
        <dbReference type="SAM" id="SignalP"/>
    </source>
</evidence>
<dbReference type="PANTHER" id="PTHR43037:SF1">
    <property type="entry name" value="BLL1128 PROTEIN"/>
    <property type="match status" value="1"/>
</dbReference>
<evidence type="ECO:0000313" key="6">
    <source>
        <dbReference type="Proteomes" id="UP000193100"/>
    </source>
</evidence>
<name>A0A1W6K795_9GAMM</name>
<dbReference type="EC" id="3.7.1.7" evidence="5"/>
<dbReference type="GO" id="GO:0047699">
    <property type="term" value="F:beta-diketone hydrolase activity"/>
    <property type="evidence" value="ECO:0007669"/>
    <property type="project" value="UniProtKB-EC"/>
</dbReference>
<feature type="chain" id="PRO_5012822958" evidence="3">
    <location>
        <begin position="33"/>
        <end position="580"/>
    </location>
</feature>
<dbReference type="Gene3D" id="3.40.50.1820">
    <property type="entry name" value="alpha/beta hydrolase"/>
    <property type="match status" value="1"/>
</dbReference>
<evidence type="ECO:0000256" key="2">
    <source>
        <dbReference type="ARBA" id="ARBA00022801"/>
    </source>
</evidence>
<dbReference type="InterPro" id="IPR013783">
    <property type="entry name" value="Ig-like_fold"/>
</dbReference>
<proteinExistence type="predicted"/>
<sequence>MFQLIARQVRGGTLSALLASAALMIPALPAVAGQTDSYTLPQQSYNQSRARNYKVYVPSNVQSPAPMVMALHGCKQTNNDVLNDWGLKAAADEYGFILVAPFITSYDGLRNENCWGFWFDHHRHEGAGEVEDLHQIAQAVESNYTIDANRRYITGLSSGGAMATVASVAHNEYWAAAAPASGLPYGEDSASVSLSGQCPGSATFHSVSRVSSDMQSEVDDQYPIPLMVLQNENDCTVLKEAADNTRDAHLQVFGESGFQTTGQAYASSVACSPYYQNNHSCEHIRYTQDGTNGARSVVETVYLDGPLSTPNTQDTNHGHYWVGGEHGNNGKWSVRVGPSYPDIIWDFFNRHSRDGTEPEGFPVITLIGDNPMTVAINTTFTDPGATGQDAEDGSLTVTADCSAVDTSTVGTYTCDYSATDSDSNTTTKSRQVEVYDPNAPTETCEQATASPNAHISANRAYAGGNSNLRAYASGDDIDIGGSFDTWSNVTLYEGDPGLWYTSEPSACSGTGGGGDGGGSGGDVTCQDWNDTHLNHDTAGRAYYSGGYYTTGGNDYLGAVSGTYSWVKETDSGVFKAGQCN</sequence>
<dbReference type="Proteomes" id="UP000193100">
    <property type="component" value="Chromosome"/>
</dbReference>
<dbReference type="RefSeq" id="WP_075197007.1">
    <property type="nucleotide sequence ID" value="NZ_CP020931.1"/>
</dbReference>
<dbReference type="Pfam" id="PF16403">
    <property type="entry name" value="Bact_surface_Ig-like"/>
    <property type="match status" value="1"/>
</dbReference>
<evidence type="ECO:0000259" key="4">
    <source>
        <dbReference type="Pfam" id="PF16403"/>
    </source>
</evidence>
<dbReference type="InterPro" id="IPR050955">
    <property type="entry name" value="Plant_Biomass_Hydrol_Est"/>
</dbReference>
<keyword evidence="2 5" id="KW-0378">Hydrolase</keyword>
<dbReference type="AlphaFoldDB" id="A0A1W6K795"/>
<gene>
    <name evidence="5" type="primary">pvaB</name>
    <name evidence="5" type="ORF">MARSALSMR5_01189</name>
</gene>
<dbReference type="NCBIfam" id="TIGR01840">
    <property type="entry name" value="esterase_phb"/>
    <property type="match status" value="1"/>
</dbReference>
<dbReference type="InterPro" id="IPR032179">
    <property type="entry name" value="Cry22Aa_Ig-like"/>
</dbReference>
<dbReference type="GeneID" id="77255161"/>
<accession>A0A1W6K795</accession>
<dbReference type="Gene3D" id="2.60.40.10">
    <property type="entry name" value="Immunoglobulins"/>
    <property type="match status" value="1"/>
</dbReference>
<reference evidence="5 6" key="1">
    <citation type="submission" date="2017-04" db="EMBL/GenBank/DDBJ databases">
        <title>Genome Sequence of Marinobacter salarius strain SMR5 Isolated from a culture of the Diatom Skeletonema marinoi.</title>
        <authorList>
            <person name="Topel M."/>
            <person name="Pinder M.I.M."/>
            <person name="Johansson O.N."/>
            <person name="Kourtchenko O."/>
            <person name="Godhe A."/>
            <person name="Clarke A.K."/>
        </authorList>
    </citation>
    <scope>NUCLEOTIDE SEQUENCE [LARGE SCALE GENOMIC DNA]</scope>
    <source>
        <strain evidence="5 6">SMR5</strain>
    </source>
</reference>